<proteinExistence type="predicted"/>
<sequence length="67" mass="7075">MDGIWSVLVLVLLVVFVMLGTAVGGVAAAVDQVVPRRSFDALVGAREVVELRKGAAEIAPNEEARSR</sequence>
<keyword evidence="2" id="KW-1185">Reference proteome</keyword>
<reference evidence="1 2" key="1">
    <citation type="submission" date="2018-06" db="EMBL/GenBank/DDBJ databases">
        <title>Sphaerisporangium craniellae sp. nov., isolated from a marine sponge in the South China Sea.</title>
        <authorList>
            <person name="Li L."/>
        </authorList>
    </citation>
    <scope>NUCLEOTIDE SEQUENCE [LARGE SCALE GENOMIC DNA]</scope>
    <source>
        <strain evidence="1 2">CCTCC AA 208026</strain>
    </source>
</reference>
<dbReference type="EMBL" id="QOIL01000028">
    <property type="protein sequence ID" value="RCG22457.1"/>
    <property type="molecule type" value="Genomic_DNA"/>
</dbReference>
<dbReference type="Proteomes" id="UP000253094">
    <property type="component" value="Unassembled WGS sequence"/>
</dbReference>
<accession>A0A367EYJ0</accession>
<protein>
    <submittedName>
        <fullName evidence="1">Uncharacterized protein</fullName>
    </submittedName>
</protein>
<evidence type="ECO:0000313" key="1">
    <source>
        <dbReference type="EMBL" id="RCG22457.1"/>
    </source>
</evidence>
<organism evidence="1 2">
    <name type="scientific">Sphaerisporangium album</name>
    <dbReference type="NCBI Taxonomy" id="509200"/>
    <lineage>
        <taxon>Bacteria</taxon>
        <taxon>Bacillati</taxon>
        <taxon>Actinomycetota</taxon>
        <taxon>Actinomycetes</taxon>
        <taxon>Streptosporangiales</taxon>
        <taxon>Streptosporangiaceae</taxon>
        <taxon>Sphaerisporangium</taxon>
    </lineage>
</organism>
<dbReference type="AlphaFoldDB" id="A0A367EYJ0"/>
<gene>
    <name evidence="1" type="ORF">DQ384_35735</name>
</gene>
<comment type="caution">
    <text evidence="1">The sequence shown here is derived from an EMBL/GenBank/DDBJ whole genome shotgun (WGS) entry which is preliminary data.</text>
</comment>
<evidence type="ECO:0000313" key="2">
    <source>
        <dbReference type="Proteomes" id="UP000253094"/>
    </source>
</evidence>
<dbReference type="RefSeq" id="WP_114033297.1">
    <property type="nucleotide sequence ID" value="NZ_QOIL01000028.1"/>
</dbReference>
<name>A0A367EYJ0_9ACTN</name>